<organism evidence="2 3">
    <name type="scientific">Aeromicrobium panaciterrae</name>
    <dbReference type="NCBI Taxonomy" id="363861"/>
    <lineage>
        <taxon>Bacteria</taxon>
        <taxon>Bacillati</taxon>
        <taxon>Actinomycetota</taxon>
        <taxon>Actinomycetes</taxon>
        <taxon>Propionibacteriales</taxon>
        <taxon>Nocardioidaceae</taxon>
        <taxon>Aeromicrobium</taxon>
    </lineage>
</organism>
<protein>
    <submittedName>
        <fullName evidence="2">Nucleotide-binding universal stress UspA family protein</fullName>
    </submittedName>
</protein>
<sequence>MSGFRPHVVVGVSRKQPGVIRQALAEADRLGAALHVVHCHDVQLSTADFHGKGEFVGSVAASAALTDAHDFIKSEAPSQIVNFMEVEGETSKVLLAHARDAQTIILGAGEASWLDWVRGGTMAGRIARDASCPVIMVPERCASVDEHGAIVVTIDGDTSAFGPLSYGFEQAQSRDRLLIILHAVPLGTSDADFESHRANVAEIIAGWNGLFPDVKVLVSSTIGDAVDACVGASSSASLVVIGRPHGRVGSFALARPVAMSVLRRAQCAVAIVPRDYRHDRVSDSTRADRQSTLV</sequence>
<name>A0ABU1UMI0_9ACTN</name>
<reference evidence="2 3" key="1">
    <citation type="submission" date="2023-07" db="EMBL/GenBank/DDBJ databases">
        <title>Sorghum-associated microbial communities from plants grown in Nebraska, USA.</title>
        <authorList>
            <person name="Schachtman D."/>
        </authorList>
    </citation>
    <scope>NUCLEOTIDE SEQUENCE [LARGE SCALE GENOMIC DNA]</scope>
    <source>
        <strain evidence="2 3">BE248</strain>
    </source>
</reference>
<dbReference type="EMBL" id="JAVDWH010000001">
    <property type="protein sequence ID" value="MDR7086368.1"/>
    <property type="molecule type" value="Genomic_DNA"/>
</dbReference>
<feature type="domain" description="UspA" evidence="1">
    <location>
        <begin position="7"/>
        <end position="138"/>
    </location>
</feature>
<evidence type="ECO:0000313" key="3">
    <source>
        <dbReference type="Proteomes" id="UP001257739"/>
    </source>
</evidence>
<dbReference type="CDD" id="cd00293">
    <property type="entry name" value="USP-like"/>
    <property type="match status" value="1"/>
</dbReference>
<accession>A0ABU1UMI0</accession>
<dbReference type="Gene3D" id="3.40.50.620">
    <property type="entry name" value="HUPs"/>
    <property type="match status" value="2"/>
</dbReference>
<evidence type="ECO:0000313" key="2">
    <source>
        <dbReference type="EMBL" id="MDR7086368.1"/>
    </source>
</evidence>
<comment type="caution">
    <text evidence="2">The sequence shown here is derived from an EMBL/GenBank/DDBJ whole genome shotgun (WGS) entry which is preliminary data.</text>
</comment>
<dbReference type="Proteomes" id="UP001257739">
    <property type="component" value="Unassembled WGS sequence"/>
</dbReference>
<feature type="domain" description="UspA" evidence="1">
    <location>
        <begin position="150"/>
        <end position="273"/>
    </location>
</feature>
<dbReference type="SUPFAM" id="SSF52402">
    <property type="entry name" value="Adenine nucleotide alpha hydrolases-like"/>
    <property type="match status" value="2"/>
</dbReference>
<keyword evidence="3" id="KW-1185">Reference proteome</keyword>
<dbReference type="Pfam" id="PF00582">
    <property type="entry name" value="Usp"/>
    <property type="match status" value="2"/>
</dbReference>
<dbReference type="InterPro" id="IPR014729">
    <property type="entry name" value="Rossmann-like_a/b/a_fold"/>
</dbReference>
<dbReference type="RefSeq" id="WP_309968060.1">
    <property type="nucleotide sequence ID" value="NZ_JAVDWH010000001.1"/>
</dbReference>
<evidence type="ECO:0000259" key="1">
    <source>
        <dbReference type="Pfam" id="PF00582"/>
    </source>
</evidence>
<dbReference type="InterPro" id="IPR006016">
    <property type="entry name" value="UspA"/>
</dbReference>
<proteinExistence type="predicted"/>
<gene>
    <name evidence="2" type="ORF">J2X11_001207</name>
</gene>